<name>A0A7W9J8X6_9ACTN</name>
<evidence type="ECO:0000313" key="2">
    <source>
        <dbReference type="Proteomes" id="UP000549971"/>
    </source>
</evidence>
<dbReference type="Pfam" id="PF11209">
    <property type="entry name" value="LmeA"/>
    <property type="match status" value="1"/>
</dbReference>
<sequence>MSTREVRPKPRRRGRGFLIFLVIVLIILVVGDRVAESVAEKRLATEAVNEAAQYDVTAASTTAEVGGFGFLPQLAQGEFSEITVTMDQPSVSKVSAEELTMVMKGIQIPRELLTGDTSATVTVSRADVHLTMSPAALTKLTSAASGIEGLNLSAIGEKLQAKLTVRGYDATATVRPEVRNGRIGLIVENLPDGVPSQVRTVVTALLARGVRIPDLPFGARVTGADVQGQSLLVTATATDVKLSGS</sequence>
<keyword evidence="2" id="KW-1185">Reference proteome</keyword>
<evidence type="ECO:0008006" key="3">
    <source>
        <dbReference type="Google" id="ProtNLM"/>
    </source>
</evidence>
<gene>
    <name evidence="1" type="ORF">HDA39_004518</name>
</gene>
<organism evidence="1 2">
    <name type="scientific">Kribbella italica</name>
    <dbReference type="NCBI Taxonomy" id="1540520"/>
    <lineage>
        <taxon>Bacteria</taxon>
        <taxon>Bacillati</taxon>
        <taxon>Actinomycetota</taxon>
        <taxon>Actinomycetes</taxon>
        <taxon>Propionibacteriales</taxon>
        <taxon>Kribbellaceae</taxon>
        <taxon>Kribbella</taxon>
    </lineage>
</organism>
<accession>A0A7W9J8X6</accession>
<comment type="caution">
    <text evidence="1">The sequence shown here is derived from an EMBL/GenBank/DDBJ whole genome shotgun (WGS) entry which is preliminary data.</text>
</comment>
<dbReference type="RefSeq" id="WP_337925849.1">
    <property type="nucleotide sequence ID" value="NZ_JACHMY010000001.1"/>
</dbReference>
<dbReference type="EMBL" id="JACHMY010000001">
    <property type="protein sequence ID" value="MBB5837784.1"/>
    <property type="molecule type" value="Genomic_DNA"/>
</dbReference>
<protein>
    <recommendedName>
        <fullName evidence="3">DUF2993 domain-containing protein</fullName>
    </recommendedName>
</protein>
<dbReference type="InterPro" id="IPR021373">
    <property type="entry name" value="DUF2993"/>
</dbReference>
<reference evidence="1 2" key="1">
    <citation type="submission" date="2020-08" db="EMBL/GenBank/DDBJ databases">
        <title>Sequencing the genomes of 1000 actinobacteria strains.</title>
        <authorList>
            <person name="Klenk H.-P."/>
        </authorList>
    </citation>
    <scope>NUCLEOTIDE SEQUENCE [LARGE SCALE GENOMIC DNA]</scope>
    <source>
        <strain evidence="1 2">DSM 28967</strain>
    </source>
</reference>
<proteinExistence type="predicted"/>
<evidence type="ECO:0000313" key="1">
    <source>
        <dbReference type="EMBL" id="MBB5837784.1"/>
    </source>
</evidence>
<dbReference type="AlphaFoldDB" id="A0A7W9J8X6"/>
<dbReference type="Proteomes" id="UP000549971">
    <property type="component" value="Unassembled WGS sequence"/>
</dbReference>